<dbReference type="AlphaFoldDB" id="A0A3P8M9J9"/>
<accession>A0A3P8M9J9</accession>
<dbReference type="Pfam" id="PF22522">
    <property type="entry name" value="DUF6998"/>
    <property type="match status" value="1"/>
</dbReference>
<organism evidence="2 3">
    <name type="scientific">Tsukamurella paurometabola</name>
    <name type="common">Corynebacterium paurometabolum</name>
    <dbReference type="NCBI Taxonomy" id="2061"/>
    <lineage>
        <taxon>Bacteria</taxon>
        <taxon>Bacillati</taxon>
        <taxon>Actinomycetota</taxon>
        <taxon>Actinomycetes</taxon>
        <taxon>Mycobacteriales</taxon>
        <taxon>Tsukamurellaceae</taxon>
        <taxon>Tsukamurella</taxon>
    </lineage>
</organism>
<dbReference type="EMBL" id="LR131273">
    <property type="protein sequence ID" value="VDR37150.1"/>
    <property type="molecule type" value="Genomic_DNA"/>
</dbReference>
<dbReference type="Proteomes" id="UP000271626">
    <property type="component" value="Chromosome"/>
</dbReference>
<sequence length="136" mass="14769">MDRTTELVAQLHAITSELGAIHGRRFTPDGHLVGTLGEVLAASMFGLRLVPPSTKGYDAVDRNGRKVEIKATYGTSIALRASSHQEADDLLVLRLDVRGEPEVVFYGPITRVAERPVQSNGQFAVALSTLRRLSSE</sequence>
<proteinExistence type="predicted"/>
<evidence type="ECO:0000313" key="2">
    <source>
        <dbReference type="EMBL" id="VDR37150.1"/>
    </source>
</evidence>
<protein>
    <recommendedName>
        <fullName evidence="1">DUF6998 domain-containing protein</fullName>
    </recommendedName>
</protein>
<feature type="domain" description="DUF6998" evidence="1">
    <location>
        <begin position="10"/>
        <end position="135"/>
    </location>
</feature>
<evidence type="ECO:0000259" key="1">
    <source>
        <dbReference type="Pfam" id="PF22522"/>
    </source>
</evidence>
<dbReference type="RefSeq" id="WP_126194579.1">
    <property type="nucleotide sequence ID" value="NZ_CP085954.1"/>
</dbReference>
<dbReference type="OrthoDB" id="7503989at2"/>
<reference evidence="2 3" key="1">
    <citation type="submission" date="2018-12" db="EMBL/GenBank/DDBJ databases">
        <authorList>
            <consortium name="Pathogen Informatics"/>
        </authorList>
    </citation>
    <scope>NUCLEOTIDE SEQUENCE [LARGE SCALE GENOMIC DNA]</scope>
    <source>
        <strain evidence="2 3">NCTC10741</strain>
    </source>
</reference>
<evidence type="ECO:0000313" key="3">
    <source>
        <dbReference type="Proteomes" id="UP000271626"/>
    </source>
</evidence>
<dbReference type="InterPro" id="IPR054267">
    <property type="entry name" value="DUF6998"/>
</dbReference>
<name>A0A3P8M9J9_TSUPA</name>
<gene>
    <name evidence="2" type="ORF">NCTC10741_00250</name>
</gene>